<dbReference type="PANTHER" id="PTHR33406">
    <property type="entry name" value="MEMBRANE PROTEIN MJ1562-RELATED"/>
    <property type="match status" value="1"/>
</dbReference>
<evidence type="ECO:0000256" key="3">
    <source>
        <dbReference type="ARBA" id="ARBA00022475"/>
    </source>
</evidence>
<dbReference type="Proteomes" id="UP000594688">
    <property type="component" value="Chromosome"/>
</dbReference>
<gene>
    <name evidence="9" type="ORF">G3M70_08240</name>
</gene>
<dbReference type="GO" id="GO:0005886">
    <property type="term" value="C:plasma membrane"/>
    <property type="evidence" value="ECO:0007669"/>
    <property type="project" value="UniProtKB-SubCell"/>
</dbReference>
<evidence type="ECO:0000256" key="7">
    <source>
        <dbReference type="SAM" id="Phobius"/>
    </source>
</evidence>
<evidence type="ECO:0000256" key="5">
    <source>
        <dbReference type="ARBA" id="ARBA00022989"/>
    </source>
</evidence>
<dbReference type="PROSITE" id="PS50156">
    <property type="entry name" value="SSD"/>
    <property type="match status" value="1"/>
</dbReference>
<feature type="transmembrane region" description="Helical" evidence="7">
    <location>
        <begin position="224"/>
        <end position="243"/>
    </location>
</feature>
<accession>A0A7T0G0F1</accession>
<dbReference type="SUPFAM" id="SSF82866">
    <property type="entry name" value="Multidrug efflux transporter AcrB transmembrane domain"/>
    <property type="match status" value="2"/>
</dbReference>
<dbReference type="EMBL" id="CP048685">
    <property type="protein sequence ID" value="QPJ61863.1"/>
    <property type="molecule type" value="Genomic_DNA"/>
</dbReference>
<sequence>MNNNVQPTSKFASFVISWRWMVILLMLVLIGISASGGRFLAFSTDYRVFFSEDNPQLNAFETLQNTYTKNDNVMIAIEPRQGGVFTAETMKIVKELTEASWQIPYSIRVDSVTNYQHTRAEEDDLIVADLVKNPGKMGAEEFKSVKDIALTEPLLIGRLVNKTASITGVNTTVNLPGKANEETPEVVTFVRDMVEKFRAKYPDTNFYMTGVVFMNNAFDEAGRGDMMTLIPIMYSLVIILLWWMLRSFFSMLTTILVVAFSVMTGMGLAGYVGILLTPIAANAPIIILTLGVADSIHILTTMLHEMRMGKSKRDAIAESLRVNHQPVFITSVTTAIGFLSLNFSDSPPFQDLGNIVAIGVMAAYAYSVTLLPALMTILPVKVRPLPESGRLPVDWLADRVIAKRRQWFFGMMAFVLVLVAMTPRIEIDERFNEYFDKRFDFRNDNDYVVANLTGFESIEYSLKAADSGGIADPEYLKTVDKFAEWYRAQPHVMYVGTLTDIMKRLNKNMHGDDPAWYKLPDRRDLAAQYLLLYELSLPFGLDLNNQINVDKSAIRFTAVLDNISTREGLELEERAQTWLRENAPASMEGPGASPLIMFSHIAMRNVEAMMNGAVLALILISAILVMALRSMKFGLVSIVPNLMPIAMTFGIWAVTVKYVGLSVSVVAPVALGIIVDDTVHFLSKYLRARRERKATPAEAVRYSFHTVGTALGITSLVLAIGFSVLGYSGFTMNVHLGVMTVIAIVCALAADFLFLPPLLMKLEGKDHEKFHSGFSKSDAVNPGLAPGGKG</sequence>
<feature type="transmembrane region" description="Helical" evidence="7">
    <location>
        <begin position="20"/>
        <end position="41"/>
    </location>
</feature>
<evidence type="ECO:0000313" key="9">
    <source>
        <dbReference type="EMBL" id="QPJ61863.1"/>
    </source>
</evidence>
<feature type="transmembrane region" description="Helical" evidence="7">
    <location>
        <begin position="407"/>
        <end position="425"/>
    </location>
</feature>
<feature type="transmembrane region" description="Helical" evidence="7">
    <location>
        <begin position="702"/>
        <end position="728"/>
    </location>
</feature>
<dbReference type="KEGG" id="nli:G3M70_08240"/>
<evidence type="ECO:0000256" key="4">
    <source>
        <dbReference type="ARBA" id="ARBA00022692"/>
    </source>
</evidence>
<feature type="transmembrane region" description="Helical" evidence="7">
    <location>
        <begin position="325"/>
        <end position="343"/>
    </location>
</feature>
<feature type="domain" description="SSD" evidence="8">
    <location>
        <begin position="252"/>
        <end position="377"/>
    </location>
</feature>
<dbReference type="InterPro" id="IPR004869">
    <property type="entry name" value="MMPL_dom"/>
</dbReference>
<evidence type="ECO:0000256" key="6">
    <source>
        <dbReference type="ARBA" id="ARBA00023136"/>
    </source>
</evidence>
<dbReference type="InterPro" id="IPR050545">
    <property type="entry name" value="Mycobact_MmpL"/>
</dbReference>
<feature type="transmembrane region" description="Helical" evidence="7">
    <location>
        <begin position="635"/>
        <end position="655"/>
    </location>
</feature>
<dbReference type="InterPro" id="IPR000731">
    <property type="entry name" value="SSD"/>
</dbReference>
<dbReference type="Gene3D" id="1.20.1640.10">
    <property type="entry name" value="Multidrug efflux transporter AcrB transmembrane domain"/>
    <property type="match status" value="2"/>
</dbReference>
<keyword evidence="5 7" id="KW-1133">Transmembrane helix</keyword>
<protein>
    <submittedName>
        <fullName evidence="9">MMPL family transporter</fullName>
    </submittedName>
</protein>
<reference evidence="9 10" key="1">
    <citation type="submission" date="2020-02" db="EMBL/GenBank/DDBJ databases">
        <title>Genomic and physiological characterization of two novel Nitrospinaceae genera.</title>
        <authorList>
            <person name="Mueller A.J."/>
            <person name="Jung M.-Y."/>
            <person name="Strachan C.R."/>
            <person name="Herbold C.W."/>
            <person name="Kirkegaard R.H."/>
            <person name="Daims H."/>
        </authorList>
    </citation>
    <scope>NUCLEOTIDE SEQUENCE [LARGE SCALE GENOMIC DNA]</scope>
    <source>
        <strain evidence="9">EB</strain>
    </source>
</reference>
<feature type="transmembrane region" description="Helical" evidence="7">
    <location>
        <begin position="734"/>
        <end position="755"/>
    </location>
</feature>
<evidence type="ECO:0000259" key="8">
    <source>
        <dbReference type="PROSITE" id="PS50156"/>
    </source>
</evidence>
<feature type="transmembrane region" description="Helical" evidence="7">
    <location>
        <begin position="285"/>
        <end position="304"/>
    </location>
</feature>
<evidence type="ECO:0000256" key="1">
    <source>
        <dbReference type="ARBA" id="ARBA00004651"/>
    </source>
</evidence>
<feature type="transmembrane region" description="Helical" evidence="7">
    <location>
        <begin position="661"/>
        <end position="682"/>
    </location>
</feature>
<name>A0A7T0G0F1_9BACT</name>
<organism evidence="9 10">
    <name type="scientific">Candidatus Nitronauta litoralis</name>
    <dbReference type="NCBI Taxonomy" id="2705533"/>
    <lineage>
        <taxon>Bacteria</taxon>
        <taxon>Pseudomonadati</taxon>
        <taxon>Nitrospinota/Tectimicrobiota group</taxon>
        <taxon>Nitrospinota</taxon>
        <taxon>Nitrospinia</taxon>
        <taxon>Nitrospinales</taxon>
        <taxon>Nitrospinaceae</taxon>
        <taxon>Candidatus Nitronauta</taxon>
    </lineage>
</organism>
<comment type="subcellular location">
    <subcellularLocation>
        <location evidence="1">Cell membrane</location>
        <topology evidence="1">Multi-pass membrane protein</topology>
    </subcellularLocation>
</comment>
<dbReference type="PANTHER" id="PTHR33406:SF6">
    <property type="entry name" value="MEMBRANE PROTEIN YDGH-RELATED"/>
    <property type="match status" value="1"/>
</dbReference>
<comment type="similarity">
    <text evidence="2">Belongs to the resistance-nodulation-cell division (RND) (TC 2.A.6) family. MmpL subfamily.</text>
</comment>
<feature type="transmembrane region" description="Helical" evidence="7">
    <location>
        <begin position="255"/>
        <end position="279"/>
    </location>
</feature>
<dbReference type="AlphaFoldDB" id="A0A7T0G0F1"/>
<evidence type="ECO:0000313" key="10">
    <source>
        <dbReference type="Proteomes" id="UP000594688"/>
    </source>
</evidence>
<keyword evidence="3" id="KW-1003">Cell membrane</keyword>
<evidence type="ECO:0000256" key="2">
    <source>
        <dbReference type="ARBA" id="ARBA00010157"/>
    </source>
</evidence>
<keyword evidence="4 7" id="KW-0812">Transmembrane</keyword>
<feature type="transmembrane region" description="Helical" evidence="7">
    <location>
        <begin position="355"/>
        <end position="380"/>
    </location>
</feature>
<dbReference type="Pfam" id="PF03176">
    <property type="entry name" value="MMPL"/>
    <property type="match status" value="2"/>
</dbReference>
<keyword evidence="6 7" id="KW-0472">Membrane</keyword>
<proteinExistence type="inferred from homology"/>
<feature type="transmembrane region" description="Helical" evidence="7">
    <location>
        <begin position="608"/>
        <end position="628"/>
    </location>
</feature>